<dbReference type="InterPro" id="IPR036188">
    <property type="entry name" value="FAD/NAD-bd_sf"/>
</dbReference>
<keyword evidence="7" id="KW-1185">Reference proteome</keyword>
<evidence type="ECO:0000256" key="2">
    <source>
        <dbReference type="ARBA" id="ARBA00022630"/>
    </source>
</evidence>
<dbReference type="InterPro" id="IPR045170">
    <property type="entry name" value="MTOX"/>
</dbReference>
<evidence type="ECO:0000256" key="3">
    <source>
        <dbReference type="ARBA" id="ARBA00022827"/>
    </source>
</evidence>
<protein>
    <submittedName>
        <fullName evidence="6">N-methyl-L-tryptophan oxidase</fullName>
        <ecNumber evidence="6">1.5.3.2</ecNumber>
    </submittedName>
</protein>
<dbReference type="PANTHER" id="PTHR10961:SF7">
    <property type="entry name" value="FAD DEPENDENT OXIDOREDUCTASE DOMAIN-CONTAINING PROTEIN"/>
    <property type="match status" value="1"/>
</dbReference>
<dbReference type="Gene3D" id="3.50.50.60">
    <property type="entry name" value="FAD/NAD(P)-binding domain"/>
    <property type="match status" value="1"/>
</dbReference>
<dbReference type="SUPFAM" id="SSF51905">
    <property type="entry name" value="FAD/NAD(P)-binding domain"/>
    <property type="match status" value="1"/>
</dbReference>
<dbReference type="Gene3D" id="3.30.9.10">
    <property type="entry name" value="D-Amino Acid Oxidase, subunit A, domain 2"/>
    <property type="match status" value="1"/>
</dbReference>
<organism evidence="6 7">
    <name type="scientific">Aeoliella straminimaris</name>
    <dbReference type="NCBI Taxonomy" id="2954799"/>
    <lineage>
        <taxon>Bacteria</taxon>
        <taxon>Pseudomonadati</taxon>
        <taxon>Planctomycetota</taxon>
        <taxon>Planctomycetia</taxon>
        <taxon>Pirellulales</taxon>
        <taxon>Lacipirellulaceae</taxon>
        <taxon>Aeoliella</taxon>
    </lineage>
</organism>
<dbReference type="GO" id="GO:0050660">
    <property type="term" value="F:flavin adenine dinucleotide binding"/>
    <property type="evidence" value="ECO:0007669"/>
    <property type="project" value="InterPro"/>
</dbReference>
<dbReference type="RefSeq" id="WP_252855594.1">
    <property type="nucleotide sequence ID" value="NZ_JAMXLR010000092.1"/>
</dbReference>
<evidence type="ECO:0000313" key="7">
    <source>
        <dbReference type="Proteomes" id="UP001155241"/>
    </source>
</evidence>
<dbReference type="SUPFAM" id="SSF54373">
    <property type="entry name" value="FAD-linked reductases, C-terminal domain"/>
    <property type="match status" value="1"/>
</dbReference>
<keyword evidence="4 6" id="KW-0560">Oxidoreductase</keyword>
<gene>
    <name evidence="6" type="primary">solA</name>
    <name evidence="6" type="ORF">NG895_26575</name>
</gene>
<accession>A0A9X2FF00</accession>
<evidence type="ECO:0000313" key="6">
    <source>
        <dbReference type="EMBL" id="MCO6047484.1"/>
    </source>
</evidence>
<evidence type="ECO:0000259" key="5">
    <source>
        <dbReference type="Pfam" id="PF01266"/>
    </source>
</evidence>
<dbReference type="Proteomes" id="UP001155241">
    <property type="component" value="Unassembled WGS sequence"/>
</dbReference>
<dbReference type="EMBL" id="JAMXLR010000092">
    <property type="protein sequence ID" value="MCO6047484.1"/>
    <property type="molecule type" value="Genomic_DNA"/>
</dbReference>
<dbReference type="PANTHER" id="PTHR10961">
    <property type="entry name" value="PEROXISOMAL SARCOSINE OXIDASE"/>
    <property type="match status" value="1"/>
</dbReference>
<dbReference type="EC" id="1.5.3.2" evidence="6"/>
<dbReference type="GO" id="GO:0008115">
    <property type="term" value="F:sarcosine oxidase activity"/>
    <property type="evidence" value="ECO:0007669"/>
    <property type="project" value="TreeGrafter"/>
</dbReference>
<dbReference type="GO" id="GO:0050131">
    <property type="term" value="F:N-methyl-L-amino-acid oxidase activity"/>
    <property type="evidence" value="ECO:0007669"/>
    <property type="project" value="UniProtKB-EC"/>
</dbReference>
<keyword evidence="2" id="KW-0285">Flavoprotein</keyword>
<evidence type="ECO:0000256" key="4">
    <source>
        <dbReference type="ARBA" id="ARBA00023002"/>
    </source>
</evidence>
<reference evidence="6" key="1">
    <citation type="submission" date="2022-06" db="EMBL/GenBank/DDBJ databases">
        <title>Aeoliella straminimaris, a novel planctomycete from sediments.</title>
        <authorList>
            <person name="Vitorino I.R."/>
            <person name="Lage O.M."/>
        </authorList>
    </citation>
    <scope>NUCLEOTIDE SEQUENCE</scope>
    <source>
        <strain evidence="6">ICT_H6.2</strain>
    </source>
</reference>
<feature type="domain" description="FAD dependent oxidoreductase" evidence="5">
    <location>
        <begin position="5"/>
        <end position="354"/>
    </location>
</feature>
<dbReference type="NCBIfam" id="NF008425">
    <property type="entry name" value="PRK11259.1"/>
    <property type="match status" value="1"/>
</dbReference>
<dbReference type="InterPro" id="IPR006076">
    <property type="entry name" value="FAD-dep_OxRdtase"/>
</dbReference>
<comment type="cofactor">
    <cofactor evidence="1">
        <name>FAD</name>
        <dbReference type="ChEBI" id="CHEBI:57692"/>
    </cofactor>
</comment>
<proteinExistence type="predicted"/>
<name>A0A9X2FF00_9BACT</name>
<keyword evidence="3" id="KW-0274">FAD</keyword>
<comment type="caution">
    <text evidence="6">The sequence shown here is derived from an EMBL/GenBank/DDBJ whole genome shotgun (WGS) entry which is preliminary data.</text>
</comment>
<dbReference type="Pfam" id="PF01266">
    <property type="entry name" value="DAO"/>
    <property type="match status" value="1"/>
</dbReference>
<sequence length="374" mass="40513">MKSYDVIVVGAGGIGTATMCELARRGLRVLGIDRFSPPHVRGSTHGETRIIRQAYFEHPDYVPLLWRTYEHWNELQQATGARLFTPCGLVEAGPTDGEVVAGVLRAAQEHTLEVEQLSADEIAKRWPALRLPDDMTAVFEPTAGYLLVERCVDVLLQQARQHGAELLADCGVIGWQASDKAVEVATSKGSYSAASMVVTAGAWAADLLDDLGVPLTVLRKTLFWYPAAGVERATELPAFLYEFDFGVPYGFPVIDGQLMKVAVHNGGAPVDDPLRSEDQVDSHELGVTQRFLSQCVVGAGDTPTVSSTCLYTMTPDSHFIVDRHPEHANVVFAAGLSGHGYKFAPVLGEALADLVVAGKSELSIDFLGLHRFKL</sequence>
<evidence type="ECO:0000256" key="1">
    <source>
        <dbReference type="ARBA" id="ARBA00001974"/>
    </source>
</evidence>
<dbReference type="AlphaFoldDB" id="A0A9X2FF00"/>